<name>A0A7V9ABZ0_9BACT</name>
<gene>
    <name evidence="2" type="ORF">H0921_10440</name>
</gene>
<comment type="caution">
    <text evidence="2">The sequence shown here is derived from an EMBL/GenBank/DDBJ whole genome shotgun (WGS) entry which is preliminary data.</text>
</comment>
<feature type="region of interest" description="Disordered" evidence="1">
    <location>
        <begin position="1"/>
        <end position="43"/>
    </location>
</feature>
<evidence type="ECO:0000256" key="1">
    <source>
        <dbReference type="SAM" id="MobiDB-lite"/>
    </source>
</evidence>
<organism evidence="2 3">
    <name type="scientific">Thermogemmata fonticola</name>
    <dbReference type="NCBI Taxonomy" id="2755323"/>
    <lineage>
        <taxon>Bacteria</taxon>
        <taxon>Pseudomonadati</taxon>
        <taxon>Planctomycetota</taxon>
        <taxon>Planctomycetia</taxon>
        <taxon>Gemmatales</taxon>
        <taxon>Gemmataceae</taxon>
        <taxon>Thermogemmata</taxon>
    </lineage>
</organism>
<evidence type="ECO:0000313" key="3">
    <source>
        <dbReference type="Proteomes" id="UP000542342"/>
    </source>
</evidence>
<dbReference type="Proteomes" id="UP000542342">
    <property type="component" value="Unassembled WGS sequence"/>
</dbReference>
<keyword evidence="3" id="KW-1185">Reference proteome</keyword>
<dbReference type="RefSeq" id="WP_194538009.1">
    <property type="nucleotide sequence ID" value="NZ_JACEFB010000006.1"/>
</dbReference>
<sequence length="102" mass="10705">MQVHPSGSHPYVNRHQPELTPPARVGGADTVGSPAAPLASHPFSPTEQFSQLLLALQQLPDVRAEVIEAVAARLANGELGSPQAAAETARALLQHSVNESRS</sequence>
<protein>
    <submittedName>
        <fullName evidence="2">Uncharacterized protein</fullName>
    </submittedName>
</protein>
<accession>A0A7V9ABZ0</accession>
<proteinExistence type="predicted"/>
<reference evidence="2 3" key="1">
    <citation type="submission" date="2020-07" db="EMBL/GenBank/DDBJ databases">
        <title>Thermogemmata thermophila gen. nov., sp. nov., a novel moderate thermophilic planctomycete from a Kamchatka hot spring.</title>
        <authorList>
            <person name="Elcheninov A.G."/>
            <person name="Podosokorskaya O.A."/>
            <person name="Kovaleva O.L."/>
            <person name="Novikov A."/>
            <person name="Bonch-Osmolovskaya E.A."/>
            <person name="Toshchakov S.V."/>
            <person name="Kublanov I.V."/>
        </authorList>
    </citation>
    <scope>NUCLEOTIDE SEQUENCE [LARGE SCALE GENOMIC DNA]</scope>
    <source>
        <strain evidence="2 3">2918</strain>
    </source>
</reference>
<evidence type="ECO:0000313" key="2">
    <source>
        <dbReference type="EMBL" id="MBA2226578.1"/>
    </source>
</evidence>
<dbReference type="EMBL" id="JACEFB010000006">
    <property type="protein sequence ID" value="MBA2226578.1"/>
    <property type="molecule type" value="Genomic_DNA"/>
</dbReference>
<dbReference type="AlphaFoldDB" id="A0A7V9ABZ0"/>